<feature type="domain" description="Hedgehog/Intein (Hint)" evidence="2">
    <location>
        <begin position="34"/>
        <end position="171"/>
    </location>
</feature>
<dbReference type="RefSeq" id="WP_119399433.1">
    <property type="nucleotide sequence ID" value="NZ_QWJJ01000010.1"/>
</dbReference>
<dbReference type="Proteomes" id="UP000265848">
    <property type="component" value="Unassembled WGS sequence"/>
</dbReference>
<protein>
    <recommendedName>
        <fullName evidence="2">Hedgehog/Intein (Hint) domain-containing protein</fullName>
    </recommendedName>
</protein>
<comment type="caution">
    <text evidence="3">The sequence shown here is derived from an EMBL/GenBank/DDBJ whole genome shotgun (WGS) entry which is preliminary data.</text>
</comment>
<sequence length="227" mass="25102">MHDSHPILPQFFPRKARNAPAQSRQFPPISGLGPGTMVLTLDGEMPVEWLAAGDRILTRDRGSQPILHIARLHRTPEDRPLPTPMTFLRGEIGPQGALSEKVRVAPGHRGLIRRPEVALSLGSQEALARFEEVSRRNRSRPDPSMGGLTYHLIVMEHHEIINVGSLWVETTDPAMAARLDLPPAVRRATALLEPDAPTARHCLSRSEAQLIRQKCPPQLTLLDLLAA</sequence>
<proteinExistence type="predicted"/>
<dbReference type="Pfam" id="PF13403">
    <property type="entry name" value="Hint_2"/>
    <property type="match status" value="1"/>
</dbReference>
<name>A0A399IZC0_9RHOB</name>
<dbReference type="AlphaFoldDB" id="A0A399IZC0"/>
<keyword evidence="4" id="KW-1185">Reference proteome</keyword>
<evidence type="ECO:0000259" key="2">
    <source>
        <dbReference type="Pfam" id="PF13403"/>
    </source>
</evidence>
<feature type="region of interest" description="Disordered" evidence="1">
    <location>
        <begin position="1"/>
        <end position="31"/>
    </location>
</feature>
<dbReference type="InterPro" id="IPR036844">
    <property type="entry name" value="Hint_dom_sf"/>
</dbReference>
<gene>
    <name evidence="3" type="ORF">DL237_12680</name>
</gene>
<evidence type="ECO:0000313" key="4">
    <source>
        <dbReference type="Proteomes" id="UP000265848"/>
    </source>
</evidence>
<dbReference type="OrthoDB" id="6305173at2"/>
<dbReference type="InterPro" id="IPR028992">
    <property type="entry name" value="Hedgehog/Intein_dom"/>
</dbReference>
<organism evidence="3 4">
    <name type="scientific">Pseudooceanicola sediminis</name>
    <dbReference type="NCBI Taxonomy" id="2211117"/>
    <lineage>
        <taxon>Bacteria</taxon>
        <taxon>Pseudomonadati</taxon>
        <taxon>Pseudomonadota</taxon>
        <taxon>Alphaproteobacteria</taxon>
        <taxon>Rhodobacterales</taxon>
        <taxon>Paracoccaceae</taxon>
        <taxon>Pseudooceanicola</taxon>
    </lineage>
</organism>
<dbReference type="EMBL" id="QWJJ01000010">
    <property type="protein sequence ID" value="RII38360.1"/>
    <property type="molecule type" value="Genomic_DNA"/>
</dbReference>
<dbReference type="SUPFAM" id="SSF51294">
    <property type="entry name" value="Hedgehog/intein (Hint) domain"/>
    <property type="match status" value="1"/>
</dbReference>
<reference evidence="3 4" key="1">
    <citation type="submission" date="2018-08" db="EMBL/GenBank/DDBJ databases">
        <title>Pseudooceanicola sediminis CY03 in the family Rhodobacteracea.</title>
        <authorList>
            <person name="Zhang Y.-J."/>
        </authorList>
    </citation>
    <scope>NUCLEOTIDE SEQUENCE [LARGE SCALE GENOMIC DNA]</scope>
    <source>
        <strain evidence="3 4">CY03</strain>
    </source>
</reference>
<evidence type="ECO:0000313" key="3">
    <source>
        <dbReference type="EMBL" id="RII38360.1"/>
    </source>
</evidence>
<accession>A0A399IZC0</accession>
<evidence type="ECO:0000256" key="1">
    <source>
        <dbReference type="SAM" id="MobiDB-lite"/>
    </source>
</evidence>